<organism evidence="2">
    <name type="scientific">Caenorhabditis brenneri</name>
    <name type="common">Nematode worm</name>
    <dbReference type="NCBI Taxonomy" id="135651"/>
    <lineage>
        <taxon>Eukaryota</taxon>
        <taxon>Metazoa</taxon>
        <taxon>Ecdysozoa</taxon>
        <taxon>Nematoda</taxon>
        <taxon>Chromadorea</taxon>
        <taxon>Rhabditida</taxon>
        <taxon>Rhabditina</taxon>
        <taxon>Rhabditomorpha</taxon>
        <taxon>Rhabditoidea</taxon>
        <taxon>Rhabditidae</taxon>
        <taxon>Peloderinae</taxon>
        <taxon>Caenorhabditis</taxon>
    </lineage>
</organism>
<reference evidence="2" key="1">
    <citation type="submission" date="2011-07" db="EMBL/GenBank/DDBJ databases">
        <authorList>
            <consortium name="Caenorhabditis brenneri Sequencing and Analysis Consortium"/>
            <person name="Wilson R.K."/>
        </authorList>
    </citation>
    <scope>NUCLEOTIDE SEQUENCE [LARGE SCALE GENOMIC DNA]</scope>
    <source>
        <strain evidence="2">PB2801</strain>
    </source>
</reference>
<dbReference type="HOGENOM" id="CLU_2401590_0_0_1"/>
<evidence type="ECO:0000313" key="2">
    <source>
        <dbReference type="Proteomes" id="UP000008068"/>
    </source>
</evidence>
<accession>G0NW72</accession>
<dbReference type="Proteomes" id="UP000008068">
    <property type="component" value="Unassembled WGS sequence"/>
</dbReference>
<proteinExistence type="predicted"/>
<dbReference type="InParanoid" id="G0NW72"/>
<keyword evidence="2" id="KW-1185">Reference proteome</keyword>
<dbReference type="EMBL" id="GL379962">
    <property type="protein sequence ID" value="EGT38679.1"/>
    <property type="molecule type" value="Genomic_DNA"/>
</dbReference>
<protein>
    <submittedName>
        <fullName evidence="1">Uncharacterized protein</fullName>
    </submittedName>
</protein>
<dbReference type="AlphaFoldDB" id="G0NW72"/>
<evidence type="ECO:0000313" key="1">
    <source>
        <dbReference type="EMBL" id="EGT38679.1"/>
    </source>
</evidence>
<sequence>MYFKKVKVLVEGDFMDHQQIVSYQCKSQAFKKNFTGFNCGKKFLPNWSVKLENKKECKSTFLEDMCQIGNACGRKSQMKNPSLLTFTDIGGNG</sequence>
<gene>
    <name evidence="1" type="ORF">CAEBREN_09160</name>
</gene>
<name>G0NW72_CAEBE</name>